<evidence type="ECO:0000256" key="2">
    <source>
        <dbReference type="ARBA" id="ARBA00023015"/>
    </source>
</evidence>
<dbReference type="PANTHER" id="PTHR30419">
    <property type="entry name" value="HTH-TYPE TRANSCRIPTIONAL REGULATOR YBHD"/>
    <property type="match status" value="1"/>
</dbReference>
<accession>A0A2U2N009</accession>
<reference evidence="6 7" key="1">
    <citation type="submission" date="2018-05" db="EMBL/GenBank/DDBJ databases">
        <title>Spiribacter halobius sp. nov., a moderately halophilic bacterium isolated from marine solar saltern.</title>
        <authorList>
            <person name="Zheng W.-S."/>
            <person name="Lu D.-C."/>
            <person name="Du Z.-J."/>
        </authorList>
    </citation>
    <scope>NUCLEOTIDE SEQUENCE [LARGE SCALE GENOMIC DNA]</scope>
    <source>
        <strain evidence="6 7">E85</strain>
    </source>
</reference>
<dbReference type="Pfam" id="PF03466">
    <property type="entry name" value="LysR_substrate"/>
    <property type="match status" value="1"/>
</dbReference>
<keyword evidence="7" id="KW-1185">Reference proteome</keyword>
<dbReference type="InterPro" id="IPR036388">
    <property type="entry name" value="WH-like_DNA-bd_sf"/>
</dbReference>
<dbReference type="SUPFAM" id="SSF46785">
    <property type="entry name" value="Winged helix' DNA-binding domain"/>
    <property type="match status" value="1"/>
</dbReference>
<keyword evidence="4" id="KW-0804">Transcription</keyword>
<evidence type="ECO:0000313" key="6">
    <source>
        <dbReference type="EMBL" id="PWG62402.1"/>
    </source>
</evidence>
<dbReference type="InterPro" id="IPR036390">
    <property type="entry name" value="WH_DNA-bd_sf"/>
</dbReference>
<sequence length="332" mass="37183">MSAPAVTGAPYRQDRLKQLRAFCFTAQAGSISRAAERLGLSQPSVSLQVQALERELGITVLERRGPRIRLTPDGERLYELAQPLVEGVDALPTRFAERSASVDRGHLDIAAGESTTLYLLPELLRRYMAAHPGVRIKLHNLQGRELGEALRQDEVDFGVGSMLDLPDDVNYRAIYSYGLSLITPQDHPLARRDVISLRDLAGGELIVPPRQLTTWRLISLVFQQHSIPYRVRLEVGGWETIKRYVELGFGIAIVSNICLTGEERVAVRSLPEIFPKRTYGVMVRRGRFLSAQAKRFIELMKPDFFEEPESAARSRPAHRENVFVASDGVDAI</sequence>
<evidence type="ECO:0000256" key="4">
    <source>
        <dbReference type="ARBA" id="ARBA00023163"/>
    </source>
</evidence>
<dbReference type="InterPro" id="IPR005119">
    <property type="entry name" value="LysR_subst-bd"/>
</dbReference>
<dbReference type="OrthoDB" id="5964649at2"/>
<evidence type="ECO:0000313" key="7">
    <source>
        <dbReference type="Proteomes" id="UP000245474"/>
    </source>
</evidence>
<dbReference type="EMBL" id="QFFI01000019">
    <property type="protein sequence ID" value="PWG62402.1"/>
    <property type="molecule type" value="Genomic_DNA"/>
</dbReference>
<dbReference type="InterPro" id="IPR050950">
    <property type="entry name" value="HTH-type_LysR_regulators"/>
</dbReference>
<dbReference type="Gene3D" id="3.40.190.290">
    <property type="match status" value="1"/>
</dbReference>
<comment type="similarity">
    <text evidence="1">Belongs to the LysR transcriptional regulatory family.</text>
</comment>
<evidence type="ECO:0000256" key="3">
    <source>
        <dbReference type="ARBA" id="ARBA00023125"/>
    </source>
</evidence>
<organism evidence="6 7">
    <name type="scientific">Sediminicurvatus halobius</name>
    <dbReference type="NCBI Taxonomy" id="2182432"/>
    <lineage>
        <taxon>Bacteria</taxon>
        <taxon>Pseudomonadati</taxon>
        <taxon>Pseudomonadota</taxon>
        <taxon>Gammaproteobacteria</taxon>
        <taxon>Chromatiales</taxon>
        <taxon>Ectothiorhodospiraceae</taxon>
        <taxon>Sediminicurvatus</taxon>
    </lineage>
</organism>
<gene>
    <name evidence="6" type="ORF">DEM34_12310</name>
</gene>
<feature type="domain" description="HTH lysR-type" evidence="5">
    <location>
        <begin position="14"/>
        <end position="71"/>
    </location>
</feature>
<dbReference type="SUPFAM" id="SSF53850">
    <property type="entry name" value="Periplasmic binding protein-like II"/>
    <property type="match status" value="1"/>
</dbReference>
<keyword evidence="3" id="KW-0238">DNA-binding</keyword>
<dbReference type="InterPro" id="IPR000847">
    <property type="entry name" value="LysR_HTH_N"/>
</dbReference>
<dbReference type="AlphaFoldDB" id="A0A2U2N009"/>
<evidence type="ECO:0000256" key="1">
    <source>
        <dbReference type="ARBA" id="ARBA00009437"/>
    </source>
</evidence>
<dbReference type="PRINTS" id="PR00039">
    <property type="entry name" value="HTHLYSR"/>
</dbReference>
<dbReference type="Proteomes" id="UP000245474">
    <property type="component" value="Unassembled WGS sequence"/>
</dbReference>
<dbReference type="GO" id="GO:0003677">
    <property type="term" value="F:DNA binding"/>
    <property type="evidence" value="ECO:0007669"/>
    <property type="project" value="UniProtKB-KW"/>
</dbReference>
<proteinExistence type="inferred from homology"/>
<dbReference type="RefSeq" id="WP_109679119.1">
    <property type="nucleotide sequence ID" value="NZ_CP086615.1"/>
</dbReference>
<dbReference type="PROSITE" id="PS50931">
    <property type="entry name" value="HTH_LYSR"/>
    <property type="match status" value="1"/>
</dbReference>
<dbReference type="GO" id="GO:0005829">
    <property type="term" value="C:cytosol"/>
    <property type="evidence" value="ECO:0007669"/>
    <property type="project" value="TreeGrafter"/>
</dbReference>
<protein>
    <submittedName>
        <fullName evidence="6">LysR family transcriptional regulator</fullName>
    </submittedName>
</protein>
<dbReference type="Gene3D" id="1.10.10.10">
    <property type="entry name" value="Winged helix-like DNA-binding domain superfamily/Winged helix DNA-binding domain"/>
    <property type="match status" value="1"/>
</dbReference>
<name>A0A2U2N009_9GAMM</name>
<dbReference type="FunFam" id="1.10.10.10:FF:000001">
    <property type="entry name" value="LysR family transcriptional regulator"/>
    <property type="match status" value="1"/>
</dbReference>
<evidence type="ECO:0000259" key="5">
    <source>
        <dbReference type="PROSITE" id="PS50931"/>
    </source>
</evidence>
<comment type="caution">
    <text evidence="6">The sequence shown here is derived from an EMBL/GenBank/DDBJ whole genome shotgun (WGS) entry which is preliminary data.</text>
</comment>
<dbReference type="CDD" id="cd05466">
    <property type="entry name" value="PBP2_LTTR_substrate"/>
    <property type="match status" value="1"/>
</dbReference>
<keyword evidence="2" id="KW-0805">Transcription regulation</keyword>
<dbReference type="Pfam" id="PF00126">
    <property type="entry name" value="HTH_1"/>
    <property type="match status" value="1"/>
</dbReference>
<dbReference type="GO" id="GO:0003700">
    <property type="term" value="F:DNA-binding transcription factor activity"/>
    <property type="evidence" value="ECO:0007669"/>
    <property type="project" value="InterPro"/>
</dbReference>